<keyword evidence="2" id="KW-0813">Transport</keyword>
<proteinExistence type="inferred from homology"/>
<dbReference type="GO" id="GO:0005886">
    <property type="term" value="C:plasma membrane"/>
    <property type="evidence" value="ECO:0007669"/>
    <property type="project" value="UniProtKB-SubCell"/>
</dbReference>
<evidence type="ECO:0000256" key="5">
    <source>
        <dbReference type="ARBA" id="ARBA00022989"/>
    </source>
</evidence>
<keyword evidence="6 8" id="KW-0472">Membrane</keyword>
<feature type="transmembrane region" description="Helical" evidence="8">
    <location>
        <begin position="27"/>
        <end position="46"/>
    </location>
</feature>
<evidence type="ECO:0000313" key="10">
    <source>
        <dbReference type="Proteomes" id="UP000214618"/>
    </source>
</evidence>
<name>A0A223EI51_9BACI</name>
<keyword evidence="4 7" id="KW-0812">Transmembrane</keyword>
<dbReference type="OrthoDB" id="21828at2"/>
<dbReference type="PANTHER" id="PTHR30561:SF0">
    <property type="entry name" value="GUANIDINIUM EXPORTER"/>
    <property type="match status" value="1"/>
</dbReference>
<dbReference type="SUPFAM" id="SSF103481">
    <property type="entry name" value="Multidrug resistance efflux transporter EmrE"/>
    <property type="match status" value="1"/>
</dbReference>
<feature type="transmembrane region" description="Helical" evidence="8">
    <location>
        <begin position="84"/>
        <end position="103"/>
    </location>
</feature>
<dbReference type="EMBL" id="CP017704">
    <property type="protein sequence ID" value="ASS94937.1"/>
    <property type="molecule type" value="Genomic_DNA"/>
</dbReference>
<dbReference type="InterPro" id="IPR045324">
    <property type="entry name" value="Small_multidrug_res"/>
</dbReference>
<dbReference type="RefSeq" id="WP_063234001.1">
    <property type="nucleotide sequence ID" value="NZ_BCVO01000013.1"/>
</dbReference>
<sequence>MAWVQLVIAGLFEVVWATSLKYTEGFTKLLPSFITIAGMVISFYYLSSAIKTLPMGTAYAIWTGIGALGAVLVGIIVFNEPKDAMRLVFVGFILVGIIGLKVTSSE</sequence>
<gene>
    <name evidence="9" type="ORF">BS1321_14010</name>
</gene>
<evidence type="ECO:0000256" key="1">
    <source>
        <dbReference type="ARBA" id="ARBA00004651"/>
    </source>
</evidence>
<dbReference type="Gene3D" id="1.10.3730.20">
    <property type="match status" value="1"/>
</dbReference>
<dbReference type="InterPro" id="IPR037185">
    <property type="entry name" value="EmrE-like"/>
</dbReference>
<keyword evidence="3" id="KW-1003">Cell membrane</keyword>
<dbReference type="Proteomes" id="UP000214618">
    <property type="component" value="Chromosome"/>
</dbReference>
<dbReference type="Pfam" id="PF00893">
    <property type="entry name" value="Multi_Drug_Res"/>
    <property type="match status" value="1"/>
</dbReference>
<evidence type="ECO:0000256" key="7">
    <source>
        <dbReference type="RuleBase" id="RU003942"/>
    </source>
</evidence>
<evidence type="ECO:0008006" key="11">
    <source>
        <dbReference type="Google" id="ProtNLM"/>
    </source>
</evidence>
<evidence type="ECO:0000256" key="3">
    <source>
        <dbReference type="ARBA" id="ARBA00022475"/>
    </source>
</evidence>
<organism evidence="9 10">
    <name type="scientific">Peribacillus simplex NBRC 15720 = DSM 1321</name>
    <dbReference type="NCBI Taxonomy" id="1349754"/>
    <lineage>
        <taxon>Bacteria</taxon>
        <taxon>Bacillati</taxon>
        <taxon>Bacillota</taxon>
        <taxon>Bacilli</taxon>
        <taxon>Bacillales</taxon>
        <taxon>Bacillaceae</taxon>
        <taxon>Peribacillus</taxon>
    </lineage>
</organism>
<comment type="subcellular location">
    <subcellularLocation>
        <location evidence="1 7">Cell membrane</location>
        <topology evidence="1 7">Multi-pass membrane protein</topology>
    </subcellularLocation>
</comment>
<dbReference type="PANTHER" id="PTHR30561">
    <property type="entry name" value="SMR FAMILY PROTON-DEPENDENT DRUG EFFLUX TRANSPORTER SUGE"/>
    <property type="match status" value="1"/>
</dbReference>
<keyword evidence="5 8" id="KW-1133">Transmembrane helix</keyword>
<dbReference type="InterPro" id="IPR000390">
    <property type="entry name" value="Small_drug/metabolite_transptr"/>
</dbReference>
<evidence type="ECO:0000313" key="9">
    <source>
        <dbReference type="EMBL" id="ASS94937.1"/>
    </source>
</evidence>
<comment type="similarity">
    <text evidence="7">Belongs to the drug/metabolite transporter (DMT) superfamily. Small multidrug resistance (SMR) (TC 2.A.7.1) family.</text>
</comment>
<evidence type="ECO:0000256" key="8">
    <source>
        <dbReference type="SAM" id="Phobius"/>
    </source>
</evidence>
<evidence type="ECO:0000256" key="6">
    <source>
        <dbReference type="ARBA" id="ARBA00023136"/>
    </source>
</evidence>
<dbReference type="AlphaFoldDB" id="A0A223EI51"/>
<protein>
    <recommendedName>
        <fullName evidence="11">QacE family quaternary ammonium compound efflux SMR transporter</fullName>
    </recommendedName>
</protein>
<dbReference type="NCBIfam" id="NF008512">
    <property type="entry name" value="PRK11431.1"/>
    <property type="match status" value="1"/>
</dbReference>
<reference evidence="9 10" key="1">
    <citation type="submission" date="2016-10" db="EMBL/GenBank/DDBJ databases">
        <title>The whole genome sequencing and assembly of Bacillus simplex DSM 1321 strain.</title>
        <authorList>
            <person name="Park M.-K."/>
            <person name="Lee Y.-J."/>
            <person name="Yi H."/>
            <person name="Bahn Y.-S."/>
            <person name="Kim J.F."/>
            <person name="Lee D.-W."/>
        </authorList>
    </citation>
    <scope>NUCLEOTIDE SEQUENCE [LARGE SCALE GENOMIC DNA]</scope>
    <source>
        <strain evidence="9 10">DSM 1321</strain>
    </source>
</reference>
<evidence type="ECO:0000256" key="4">
    <source>
        <dbReference type="ARBA" id="ARBA00022692"/>
    </source>
</evidence>
<dbReference type="GeneID" id="56473864"/>
<dbReference type="GO" id="GO:0022857">
    <property type="term" value="F:transmembrane transporter activity"/>
    <property type="evidence" value="ECO:0007669"/>
    <property type="project" value="InterPro"/>
</dbReference>
<accession>A0A223EI51</accession>
<feature type="transmembrane region" description="Helical" evidence="8">
    <location>
        <begin position="58"/>
        <end position="78"/>
    </location>
</feature>
<dbReference type="FunFam" id="1.10.3730.20:FF:000001">
    <property type="entry name" value="Quaternary ammonium compound resistance transporter SugE"/>
    <property type="match status" value="1"/>
</dbReference>
<evidence type="ECO:0000256" key="2">
    <source>
        <dbReference type="ARBA" id="ARBA00022448"/>
    </source>
</evidence>